<evidence type="ECO:0000256" key="1">
    <source>
        <dbReference type="SAM" id="Phobius"/>
    </source>
</evidence>
<keyword evidence="1" id="KW-0812">Transmembrane</keyword>
<dbReference type="STRING" id="1604004.HLASA_1102"/>
<sequence>MTDRAISDVLGYALVFALIVSMVGMVYTTGVGGLQDARDFEKLSNAERAFDVLDSNIADVTRGTAQVRGTEIKLHDGRLGLGEPVTINVSVDGEGSYRGTIQPLYYAGTDDARIVSSNGAVFREFDDGVLLRSEPAVSVGEQTVVPIIVTQSRDTSIAGSGRVLVRTSAVDRSVVHLSAADENATITIDSPRAGVWADHLSSDSRTSCDVSGDVATCTVDTDEVYVQVVRVDVALI</sequence>
<dbReference type="KEGG" id="hsf:HLASA_1102"/>
<organism evidence="2 5">
    <name type="scientific">Halanaeroarchaeum sulfurireducens</name>
    <dbReference type="NCBI Taxonomy" id="1604004"/>
    <lineage>
        <taxon>Archaea</taxon>
        <taxon>Methanobacteriati</taxon>
        <taxon>Methanobacteriota</taxon>
        <taxon>Stenosarchaea group</taxon>
        <taxon>Halobacteria</taxon>
        <taxon>Halobacteriales</taxon>
        <taxon>Halobacteriaceae</taxon>
        <taxon>Halanaeroarchaeum</taxon>
    </lineage>
</organism>
<reference evidence="4" key="2">
    <citation type="submission" date="2015-05" db="EMBL/GenBank/DDBJ databases">
        <title>Complete genome sequence of Halanaeroarchaeum sulfurireducens type strain M27-SA2, a sulfate-reducer haloarchaeon from marine anoxic lake Medee.</title>
        <authorList>
            <person name="Messina E."/>
            <person name="Kublanov I.V."/>
            <person name="Toshchakov S."/>
            <person name="Arcadi E."/>
            <person name="La Spada G."/>
            <person name="La Cono V."/>
            <person name="Yakimov M.M."/>
        </authorList>
    </citation>
    <scope>NUCLEOTIDE SEQUENCE [LARGE SCALE GENOMIC DNA]</scope>
    <source>
        <strain evidence="4">M27-SA2</strain>
    </source>
</reference>
<dbReference type="GeneID" id="26010456"/>
<dbReference type="KEGG" id="hsu:HLASF_1113"/>
<dbReference type="OrthoDB" id="118051at2157"/>
<reference evidence="2 5" key="1">
    <citation type="journal article" date="2015" name="ISME J.">
        <title>Elemental sulfur and acetate can support life of a novel strictly anaerobic haloarchaeon.</title>
        <authorList>
            <person name="Sorokin D.Y."/>
            <person name="Kublanov I.V."/>
            <person name="Gavrilov S.N."/>
            <person name="Rojo D."/>
            <person name="Roman P."/>
            <person name="Golyshin P.N."/>
            <person name="Slepak V.Z."/>
            <person name="Smedile F."/>
            <person name="Ferrer M."/>
            <person name="Messina E."/>
            <person name="La Cono V."/>
            <person name="Yakimov M.M."/>
        </authorList>
    </citation>
    <scope>NUCLEOTIDE SEQUENCE [LARGE SCALE GENOMIC DNA]</scope>
    <source>
        <strain evidence="2 5">HSR2</strain>
    </source>
</reference>
<dbReference type="RefSeq" id="WP_050048340.1">
    <property type="nucleotide sequence ID" value="NZ_CP008874.1"/>
</dbReference>
<evidence type="ECO:0000313" key="4">
    <source>
        <dbReference type="Proteomes" id="UP000060390"/>
    </source>
</evidence>
<proteinExistence type="predicted"/>
<accession>A0A0F7P8V2</accession>
<feature type="transmembrane region" description="Helical" evidence="1">
    <location>
        <begin position="12"/>
        <end position="34"/>
    </location>
</feature>
<keyword evidence="1" id="KW-1133">Transmembrane helix</keyword>
<dbReference type="InterPro" id="IPR055713">
    <property type="entry name" value="DUF7289"/>
</dbReference>
<dbReference type="HOGENOM" id="CLU_084673_1_0_2"/>
<dbReference type="Proteomes" id="UP000069906">
    <property type="component" value="Chromosome"/>
</dbReference>
<evidence type="ECO:0000313" key="5">
    <source>
        <dbReference type="Proteomes" id="UP000069906"/>
    </source>
</evidence>
<gene>
    <name evidence="3" type="ORF">HLASA_1102</name>
    <name evidence="2" type="ORF">HLASF_1113</name>
</gene>
<evidence type="ECO:0000313" key="3">
    <source>
        <dbReference type="EMBL" id="ALG81997.1"/>
    </source>
</evidence>
<dbReference type="EMBL" id="CP011564">
    <property type="protein sequence ID" value="ALG81997.1"/>
    <property type="molecule type" value="Genomic_DNA"/>
</dbReference>
<dbReference type="AlphaFoldDB" id="A0A0F7P8V2"/>
<keyword evidence="1" id="KW-0472">Membrane</keyword>
<protein>
    <submittedName>
        <fullName evidence="2">Uncharacterized protein</fullName>
    </submittedName>
</protein>
<reference evidence="3 4" key="3">
    <citation type="journal article" date="2016" name="Stand. Genomic Sci.">
        <title>Complete genome sequence of 'Halanaeroarchaeum sulfurireducens' M27-SA2, a sulfur-reducing and acetate-oxidizing haloarchaeon from the deep-sea hypersaline anoxic lake Medee.</title>
        <authorList>
            <person name="Messina E."/>
            <person name="Sorokin D.Y."/>
            <person name="Kublanov I.V."/>
            <person name="Toshchakov S."/>
            <person name="Lopatina A."/>
            <person name="Arcadi E."/>
            <person name="Smedile F."/>
            <person name="La Spada G."/>
            <person name="La Cono V."/>
            <person name="Yakimov M.M."/>
        </authorList>
    </citation>
    <scope>NUCLEOTIDE SEQUENCE [LARGE SCALE GENOMIC DNA]</scope>
    <source>
        <strain evidence="3 4">M27-SA2</strain>
    </source>
</reference>
<name>A0A0F7P8V2_9EURY</name>
<dbReference type="EMBL" id="CP008874">
    <property type="protein sequence ID" value="AKH97601.1"/>
    <property type="molecule type" value="Genomic_DNA"/>
</dbReference>
<evidence type="ECO:0000313" key="2">
    <source>
        <dbReference type="EMBL" id="AKH97601.1"/>
    </source>
</evidence>
<dbReference type="Proteomes" id="UP000060390">
    <property type="component" value="Chromosome"/>
</dbReference>
<dbReference type="Pfam" id="PF23960">
    <property type="entry name" value="DUF7289"/>
    <property type="match status" value="1"/>
</dbReference>
<keyword evidence="5" id="KW-1185">Reference proteome</keyword>